<dbReference type="RefSeq" id="WP_171227049.1">
    <property type="nucleotide sequence ID" value="NZ_CP053085.1"/>
</dbReference>
<dbReference type="PRINTS" id="PR00081">
    <property type="entry name" value="GDHRDH"/>
</dbReference>
<dbReference type="PANTHER" id="PTHR43477:SF1">
    <property type="entry name" value="DIHYDROANTICAPSIN 7-DEHYDROGENASE"/>
    <property type="match status" value="1"/>
</dbReference>
<dbReference type="PANTHER" id="PTHR43477">
    <property type="entry name" value="DIHYDROANTICAPSIN 7-DEHYDROGENASE"/>
    <property type="match status" value="1"/>
</dbReference>
<keyword evidence="4" id="KW-1185">Reference proteome</keyword>
<gene>
    <name evidence="3" type="ORF">HKW67_19875</name>
</gene>
<evidence type="ECO:0000256" key="1">
    <source>
        <dbReference type="ARBA" id="ARBA00006484"/>
    </source>
</evidence>
<keyword evidence="2" id="KW-0560">Oxidoreductase</keyword>
<sequence length="253" mass="26131">MIDFTQNRLREKVVLIVGGSSGIGLAAARQAAAQGASLALLARNAERLATAATAVRTAGTASVSTHAVDATDVTALEAAFAEVQRIHGAIDHVLLTAGGATLAPLLDHRSIDEQVAPLEQRIRTAIITVRALAPGMRDGGSFVFVGGISTDRPVKGAWATGVATAAAEQLARTLALELAPIRANAISPGWIDTPMWDGVLGDEKSDVFAQIVARTPIGRFASAEETADAALFLMQNGGITGEVLHIDGGQRLT</sequence>
<dbReference type="Pfam" id="PF13561">
    <property type="entry name" value="adh_short_C2"/>
    <property type="match status" value="1"/>
</dbReference>
<dbReference type="EMBL" id="CP053085">
    <property type="protein sequence ID" value="QJR37614.1"/>
    <property type="molecule type" value="Genomic_DNA"/>
</dbReference>
<dbReference type="KEGG" id="ggr:HKW67_19875"/>
<dbReference type="Proteomes" id="UP000500938">
    <property type="component" value="Chromosome"/>
</dbReference>
<proteinExistence type="inferred from homology"/>
<organism evidence="3 4">
    <name type="scientific">Gemmatimonas groenlandica</name>
    <dbReference type="NCBI Taxonomy" id="2732249"/>
    <lineage>
        <taxon>Bacteria</taxon>
        <taxon>Pseudomonadati</taxon>
        <taxon>Gemmatimonadota</taxon>
        <taxon>Gemmatimonadia</taxon>
        <taxon>Gemmatimonadales</taxon>
        <taxon>Gemmatimonadaceae</taxon>
        <taxon>Gemmatimonas</taxon>
    </lineage>
</organism>
<dbReference type="InterPro" id="IPR002347">
    <property type="entry name" value="SDR_fam"/>
</dbReference>
<dbReference type="SUPFAM" id="SSF51735">
    <property type="entry name" value="NAD(P)-binding Rossmann-fold domains"/>
    <property type="match status" value="1"/>
</dbReference>
<reference evidence="3 4" key="1">
    <citation type="submission" date="2020-05" db="EMBL/GenBank/DDBJ databases">
        <title>Complete genome sequence of Gemmatimonas greenlandica TET16.</title>
        <authorList>
            <person name="Zeng Y."/>
        </authorList>
    </citation>
    <scope>NUCLEOTIDE SEQUENCE [LARGE SCALE GENOMIC DNA]</scope>
    <source>
        <strain evidence="3 4">TET16</strain>
    </source>
</reference>
<dbReference type="InterPro" id="IPR036291">
    <property type="entry name" value="NAD(P)-bd_dom_sf"/>
</dbReference>
<comment type="similarity">
    <text evidence="1">Belongs to the short-chain dehydrogenases/reductases (SDR) family.</text>
</comment>
<evidence type="ECO:0000256" key="2">
    <source>
        <dbReference type="ARBA" id="ARBA00023002"/>
    </source>
</evidence>
<dbReference type="GO" id="GO:0016491">
    <property type="term" value="F:oxidoreductase activity"/>
    <property type="evidence" value="ECO:0007669"/>
    <property type="project" value="UniProtKB-KW"/>
</dbReference>
<dbReference type="InterPro" id="IPR051122">
    <property type="entry name" value="SDR_DHRS6-like"/>
</dbReference>
<protein>
    <submittedName>
        <fullName evidence="3">SDR family oxidoreductase</fullName>
    </submittedName>
</protein>
<dbReference type="CDD" id="cd05233">
    <property type="entry name" value="SDR_c"/>
    <property type="match status" value="1"/>
</dbReference>
<evidence type="ECO:0000313" key="4">
    <source>
        <dbReference type="Proteomes" id="UP000500938"/>
    </source>
</evidence>
<evidence type="ECO:0000313" key="3">
    <source>
        <dbReference type="EMBL" id="QJR37614.1"/>
    </source>
</evidence>
<dbReference type="AlphaFoldDB" id="A0A6M4IRS9"/>
<dbReference type="Gene3D" id="3.40.50.720">
    <property type="entry name" value="NAD(P)-binding Rossmann-like Domain"/>
    <property type="match status" value="1"/>
</dbReference>
<accession>A0A6M4IRS9</accession>
<name>A0A6M4IRS9_9BACT</name>